<dbReference type="RefSeq" id="WP_174513989.1">
    <property type="nucleotide sequence ID" value="NZ_CABFMQ020000142.1"/>
</dbReference>
<evidence type="ECO:0000256" key="1">
    <source>
        <dbReference type="ARBA" id="ARBA00004651"/>
    </source>
</evidence>
<keyword evidence="6 7" id="KW-0472">Membrane</keyword>
<gene>
    <name evidence="8" type="ORF">MPC4_80074</name>
</gene>
<evidence type="ECO:0000256" key="7">
    <source>
        <dbReference type="SAM" id="Phobius"/>
    </source>
</evidence>
<comment type="similarity">
    <text evidence="2">Belongs to the chromate ion transporter (CHR) (TC 2.A.51) family.</text>
</comment>
<accession>A0A8B6MBM7</accession>
<dbReference type="PANTHER" id="PTHR43663:SF1">
    <property type="entry name" value="CHROMATE TRANSPORTER"/>
    <property type="match status" value="1"/>
</dbReference>
<sequence>MEDLAAEQPRGVSHRELFAAFFKIGICGFGGVAGWVRPIIVDERGWLNDREFAELLGASSVLPGANTVNLAVMLGDRFQGASGAATALVALLLAPLAILIGIASLYDHFAMQPEVRSALAGAAAATAGLVLGNAYKLIKALRGDVLALAIAAFTFASAGFFHLSLLVILAITIPGSVLLFVLYGRRS</sequence>
<feature type="transmembrane region" description="Helical" evidence="7">
    <location>
        <begin position="118"/>
        <end position="138"/>
    </location>
</feature>
<dbReference type="InterPro" id="IPR003370">
    <property type="entry name" value="Chromate_transpt"/>
</dbReference>
<protein>
    <submittedName>
        <fullName evidence="8">Chromate transporter</fullName>
    </submittedName>
</protein>
<feature type="transmembrane region" description="Helical" evidence="7">
    <location>
        <begin position="167"/>
        <end position="184"/>
    </location>
</feature>
<organism evidence="8 9">
    <name type="scientific">Methylocella tundrae</name>
    <dbReference type="NCBI Taxonomy" id="227605"/>
    <lineage>
        <taxon>Bacteria</taxon>
        <taxon>Pseudomonadati</taxon>
        <taxon>Pseudomonadota</taxon>
        <taxon>Alphaproteobacteria</taxon>
        <taxon>Hyphomicrobiales</taxon>
        <taxon>Beijerinckiaceae</taxon>
        <taxon>Methylocella</taxon>
    </lineage>
</organism>
<dbReference type="GO" id="GO:0005886">
    <property type="term" value="C:plasma membrane"/>
    <property type="evidence" value="ECO:0007669"/>
    <property type="project" value="UniProtKB-SubCell"/>
</dbReference>
<evidence type="ECO:0000256" key="3">
    <source>
        <dbReference type="ARBA" id="ARBA00022475"/>
    </source>
</evidence>
<proteinExistence type="inferred from homology"/>
<evidence type="ECO:0000313" key="8">
    <source>
        <dbReference type="EMBL" id="VTZ52403.1"/>
    </source>
</evidence>
<dbReference type="PANTHER" id="PTHR43663">
    <property type="entry name" value="CHROMATE TRANSPORT PROTEIN-RELATED"/>
    <property type="match status" value="1"/>
</dbReference>
<reference evidence="8 9" key="1">
    <citation type="submission" date="2019-05" db="EMBL/GenBank/DDBJ databases">
        <authorList>
            <person name="Farhan Ul Haque M."/>
        </authorList>
    </citation>
    <scope>NUCLEOTIDE SEQUENCE [LARGE SCALE GENOMIC DNA]</scope>
    <source>
        <strain evidence="8">2</strain>
    </source>
</reference>
<dbReference type="GO" id="GO:0015109">
    <property type="term" value="F:chromate transmembrane transporter activity"/>
    <property type="evidence" value="ECO:0007669"/>
    <property type="project" value="InterPro"/>
</dbReference>
<keyword evidence="9" id="KW-1185">Reference proteome</keyword>
<dbReference type="EMBL" id="CABFMQ020000142">
    <property type="protein sequence ID" value="VTZ52403.1"/>
    <property type="molecule type" value="Genomic_DNA"/>
</dbReference>
<feature type="transmembrane region" description="Helical" evidence="7">
    <location>
        <begin position="20"/>
        <end position="40"/>
    </location>
</feature>
<feature type="transmembrane region" description="Helical" evidence="7">
    <location>
        <begin position="84"/>
        <end position="106"/>
    </location>
</feature>
<dbReference type="InterPro" id="IPR052518">
    <property type="entry name" value="CHR_Transporter"/>
</dbReference>
<evidence type="ECO:0000313" key="9">
    <source>
        <dbReference type="Proteomes" id="UP000485880"/>
    </source>
</evidence>
<dbReference type="Proteomes" id="UP000485880">
    <property type="component" value="Unassembled WGS sequence"/>
</dbReference>
<dbReference type="Pfam" id="PF02417">
    <property type="entry name" value="Chromate_transp"/>
    <property type="match status" value="1"/>
</dbReference>
<comment type="caution">
    <text evidence="8">The sequence shown here is derived from an EMBL/GenBank/DDBJ whole genome shotgun (WGS) entry which is preliminary data.</text>
</comment>
<comment type="subcellular location">
    <subcellularLocation>
        <location evidence="1">Cell membrane</location>
        <topology evidence="1">Multi-pass membrane protein</topology>
    </subcellularLocation>
</comment>
<name>A0A8B6MBM7_METTU</name>
<evidence type="ECO:0000256" key="5">
    <source>
        <dbReference type="ARBA" id="ARBA00022989"/>
    </source>
</evidence>
<evidence type="ECO:0000256" key="6">
    <source>
        <dbReference type="ARBA" id="ARBA00023136"/>
    </source>
</evidence>
<evidence type="ECO:0000256" key="4">
    <source>
        <dbReference type="ARBA" id="ARBA00022692"/>
    </source>
</evidence>
<keyword evidence="5 7" id="KW-1133">Transmembrane helix</keyword>
<keyword evidence="4 7" id="KW-0812">Transmembrane</keyword>
<dbReference type="AlphaFoldDB" id="A0A8B6MBM7"/>
<keyword evidence="3" id="KW-1003">Cell membrane</keyword>
<evidence type="ECO:0000256" key="2">
    <source>
        <dbReference type="ARBA" id="ARBA00005262"/>
    </source>
</evidence>